<dbReference type="Proteomes" id="UP000308430">
    <property type="component" value="Unassembled WGS sequence"/>
</dbReference>
<evidence type="ECO:0000313" key="6">
    <source>
        <dbReference type="Proteomes" id="UP000308430"/>
    </source>
</evidence>
<dbReference type="AlphaFoldDB" id="A0A4S4AXE8"/>
<reference evidence="5 6" key="1">
    <citation type="submission" date="2019-04" db="EMBL/GenBank/DDBJ databases">
        <title>Azoarcus nasutitermitis sp. nov. isolated from termite nest.</title>
        <authorList>
            <person name="Lin S.-Y."/>
            <person name="Hameed A."/>
            <person name="Hsu Y.-H."/>
            <person name="Young C.-C."/>
        </authorList>
    </citation>
    <scope>NUCLEOTIDE SEQUENCE [LARGE SCALE GENOMIC DNA]</scope>
    <source>
        <strain evidence="5 6">CC-YHH838</strain>
    </source>
</reference>
<dbReference type="OrthoDB" id="5297955at2"/>
<dbReference type="PANTHER" id="PTHR41542">
    <property type="entry name" value="BLL5807 PROTEIN"/>
    <property type="match status" value="1"/>
</dbReference>
<organism evidence="5 6">
    <name type="scientific">Pseudothauera nasutitermitis</name>
    <dbReference type="NCBI Taxonomy" id="2565930"/>
    <lineage>
        <taxon>Bacteria</taxon>
        <taxon>Pseudomonadati</taxon>
        <taxon>Pseudomonadota</taxon>
        <taxon>Betaproteobacteria</taxon>
        <taxon>Rhodocyclales</taxon>
        <taxon>Zoogloeaceae</taxon>
        <taxon>Pseudothauera</taxon>
    </lineage>
</organism>
<keyword evidence="3" id="KW-0472">Membrane</keyword>
<dbReference type="RefSeq" id="WP_136348483.1">
    <property type="nucleotide sequence ID" value="NZ_SSOC01000004.1"/>
</dbReference>
<sequence>MKQLLLTLFVTVLTFGLAVPEAEARRFGGGSSFGMQRQATPPAQAPRQAATPQRQTQPAAAQGAQPRSSWMGPIAGLAAGLGLAALFSHLGLGEEFGSLVLMLLMAGAAFFLFRMFFRRPAAQDGRLQYAGGADAQRAQPAAFDAGRPVSGGASAAFGTQEAAPAGAALPADFDAEGFARQAKVQFIRLQAAYDSANLDDIREFTTPEVFGEIRLQLAERGAAEQRTDVVELNAEVVEVAEEDKRWIVSVRFNGLLREEAGAAPAPFDEIWHLTKAKDGNAGWVIAGIQQVG</sequence>
<evidence type="ECO:0000259" key="4">
    <source>
        <dbReference type="SMART" id="SM00978"/>
    </source>
</evidence>
<feature type="transmembrane region" description="Helical" evidence="3">
    <location>
        <begin position="70"/>
        <end position="92"/>
    </location>
</feature>
<feature type="domain" description="Tim44-like" evidence="4">
    <location>
        <begin position="159"/>
        <end position="290"/>
    </location>
</feature>
<keyword evidence="6" id="KW-1185">Reference proteome</keyword>
<feature type="coiled-coil region" evidence="1">
    <location>
        <begin position="215"/>
        <end position="242"/>
    </location>
</feature>
<dbReference type="Pfam" id="PF04280">
    <property type="entry name" value="Tim44"/>
    <property type="match status" value="1"/>
</dbReference>
<feature type="region of interest" description="Disordered" evidence="2">
    <location>
        <begin position="30"/>
        <end position="68"/>
    </location>
</feature>
<proteinExistence type="predicted"/>
<comment type="caution">
    <text evidence="5">The sequence shown here is derived from an EMBL/GenBank/DDBJ whole genome shotgun (WGS) entry which is preliminary data.</text>
</comment>
<name>A0A4S4AXE8_9RHOO</name>
<keyword evidence="1" id="KW-0175">Coiled coil</keyword>
<evidence type="ECO:0000313" key="5">
    <source>
        <dbReference type="EMBL" id="THF64765.1"/>
    </source>
</evidence>
<evidence type="ECO:0000256" key="2">
    <source>
        <dbReference type="SAM" id="MobiDB-lite"/>
    </source>
</evidence>
<dbReference type="InterPro" id="IPR007379">
    <property type="entry name" value="Tim44-like_dom"/>
</dbReference>
<feature type="transmembrane region" description="Helical" evidence="3">
    <location>
        <begin position="99"/>
        <end position="117"/>
    </location>
</feature>
<protein>
    <submittedName>
        <fullName evidence="5">Tim44 domain-containing protein</fullName>
    </submittedName>
</protein>
<evidence type="ECO:0000256" key="3">
    <source>
        <dbReference type="SAM" id="Phobius"/>
    </source>
</evidence>
<keyword evidence="3" id="KW-0812">Transmembrane</keyword>
<dbReference type="PANTHER" id="PTHR41542:SF1">
    <property type="entry name" value="BLL5807 PROTEIN"/>
    <property type="match status" value="1"/>
</dbReference>
<dbReference type="SUPFAM" id="SSF54427">
    <property type="entry name" value="NTF2-like"/>
    <property type="match status" value="1"/>
</dbReference>
<accession>A0A4S4AXE8</accession>
<gene>
    <name evidence="5" type="ORF">E6C76_12005</name>
</gene>
<dbReference type="EMBL" id="SSOC01000004">
    <property type="protein sequence ID" value="THF64765.1"/>
    <property type="molecule type" value="Genomic_DNA"/>
</dbReference>
<keyword evidence="3" id="KW-1133">Transmembrane helix</keyword>
<dbReference type="InterPro" id="IPR032710">
    <property type="entry name" value="NTF2-like_dom_sf"/>
</dbReference>
<dbReference type="SMART" id="SM00978">
    <property type="entry name" value="Tim44"/>
    <property type="match status" value="1"/>
</dbReference>
<feature type="compositionally biased region" description="Low complexity" evidence="2">
    <location>
        <begin position="36"/>
        <end position="67"/>
    </location>
</feature>
<evidence type="ECO:0000256" key="1">
    <source>
        <dbReference type="SAM" id="Coils"/>
    </source>
</evidence>